<comment type="caution">
    <text evidence="1">The sequence shown here is derived from an EMBL/GenBank/DDBJ whole genome shotgun (WGS) entry which is preliminary data.</text>
</comment>
<evidence type="ECO:0000313" key="1">
    <source>
        <dbReference type="EMBL" id="TGY76998.1"/>
    </source>
</evidence>
<organism evidence="1 2">
    <name type="scientific">Lepagella muris</name>
    <dbReference type="NCBI Taxonomy" id="3032870"/>
    <lineage>
        <taxon>Bacteria</taxon>
        <taxon>Pseudomonadati</taxon>
        <taxon>Bacteroidota</taxon>
        <taxon>Bacteroidia</taxon>
        <taxon>Bacteroidales</taxon>
        <taxon>Muribaculaceae</taxon>
        <taxon>Lepagella</taxon>
    </lineage>
</organism>
<keyword evidence="2" id="KW-1185">Reference proteome</keyword>
<accession>A0AC61RG17</accession>
<name>A0AC61RG17_9BACT</name>
<reference evidence="1" key="1">
    <citation type="submission" date="2019-04" db="EMBL/GenBank/DDBJ databases">
        <title>Microbes associate with the intestines of laboratory mice.</title>
        <authorList>
            <person name="Navarre W."/>
            <person name="Wong E."/>
            <person name="Huang K."/>
            <person name="Tropini C."/>
            <person name="Ng K."/>
            <person name="Yu B."/>
        </authorList>
    </citation>
    <scope>NUCLEOTIDE SEQUENCE</scope>
    <source>
        <strain evidence="1">NM04_E33</strain>
    </source>
</reference>
<dbReference type="EMBL" id="SRYB01000032">
    <property type="protein sequence ID" value="TGY76998.1"/>
    <property type="molecule type" value="Genomic_DNA"/>
</dbReference>
<proteinExistence type="predicted"/>
<sequence>MNKIFSILSVAALLFSGGCGDGTESLSPSAPEPNYFEVDASDNSQEAQLRRSFRDDTGIYLIFSDLLATYTDEYGVQREERVDFNWGMTTSSSDNDPTFDVLEDSEKSNVTELIKRYFIPYINVEGGSMKPYSVLLVKNLEKRISSGRYMPADYVSCWRCFGINATDWIGADDDEAKSLGYSLLQSLIQDRLNYTSSELIPFFEISEEYYELEYISKAAPEWIDNQDMEIIYNLGFLDYYPDWMDDPAYDEFQNESNDFKSFLSGLFDPDFEETWKDYPQIMLKYNTLKKCIEDIGIDFNAVK</sequence>
<protein>
    <submittedName>
        <fullName evidence="1">Uncharacterized protein</fullName>
    </submittedName>
</protein>
<dbReference type="Proteomes" id="UP000306319">
    <property type="component" value="Unassembled WGS sequence"/>
</dbReference>
<gene>
    <name evidence="1" type="ORF">E5331_16485</name>
</gene>
<evidence type="ECO:0000313" key="2">
    <source>
        <dbReference type="Proteomes" id="UP000306319"/>
    </source>
</evidence>